<accession>A0ABN4C0J4</accession>
<sequence length="81" mass="9296">MKMIDLQSKSQNISDFLQKISNTFNQSLTGEQRFLKDVLNGNIKLIPYEEVMAKLKFVLKNGLQRDIVIITDFLPKGSNVH</sequence>
<evidence type="ECO:0000313" key="2">
    <source>
        <dbReference type="Proteomes" id="UP000019092"/>
    </source>
</evidence>
<dbReference type="Proteomes" id="UP000019092">
    <property type="component" value="Chromosome"/>
</dbReference>
<proteinExistence type="predicted"/>
<protein>
    <submittedName>
        <fullName evidence="1">Hemophilus-specific protein</fullName>
    </submittedName>
</protein>
<evidence type="ECO:0000313" key="1">
    <source>
        <dbReference type="EMBL" id="AHG84811.1"/>
    </source>
</evidence>
<gene>
    <name evidence="1" type="ORF">F543_19500</name>
</gene>
<name>A0ABN4C0J4_BIBTR</name>
<organism evidence="1 2">
    <name type="scientific">Bibersteinia trehalosi USDA-ARS-USMARC-189</name>
    <dbReference type="NCBI Taxonomy" id="1263831"/>
    <lineage>
        <taxon>Bacteria</taxon>
        <taxon>Pseudomonadati</taxon>
        <taxon>Pseudomonadota</taxon>
        <taxon>Gammaproteobacteria</taxon>
        <taxon>Pasteurellales</taxon>
        <taxon>Pasteurellaceae</taxon>
        <taxon>Bibersteinia</taxon>
    </lineage>
</organism>
<dbReference type="EMBL" id="CP006955">
    <property type="protein sequence ID" value="AHG84811.1"/>
    <property type="molecule type" value="Genomic_DNA"/>
</dbReference>
<reference evidence="1 2" key="1">
    <citation type="submission" date="2013-12" db="EMBL/GenBank/DDBJ databases">
        <title>Annotation of the Bibersteinia trehalosi USDA-ARS-USMARC-189 complete genome.</title>
        <authorList>
            <person name="Harhay G.P."/>
            <person name="McVey S."/>
            <person name="Clawson M.L."/>
            <person name="Bono J."/>
            <person name="Heaton M.P."/>
            <person name="Chitko-Mckown C.G."/>
            <person name="Harhay D.M."/>
            <person name="Smith T.P.L."/>
        </authorList>
    </citation>
    <scope>NUCLEOTIDE SEQUENCE [LARGE SCALE GENOMIC DNA]</scope>
    <source>
        <strain evidence="1 2">USDA-ARS-USMARC-189</strain>
    </source>
</reference>
<keyword evidence="2" id="KW-1185">Reference proteome</keyword>